<gene>
    <name evidence="7" type="ORF">PG997_000776</name>
</gene>
<feature type="region of interest" description="Disordered" evidence="3">
    <location>
        <begin position="654"/>
        <end position="689"/>
    </location>
</feature>
<protein>
    <recommendedName>
        <fullName evidence="2">protein-tyrosine-phosphatase</fullName>
        <ecNumber evidence="2">3.1.3.48</ecNumber>
    </recommendedName>
</protein>
<dbReference type="SMART" id="SM00194">
    <property type="entry name" value="PTPc"/>
    <property type="match status" value="1"/>
</dbReference>
<dbReference type="SMART" id="SM00450">
    <property type="entry name" value="RHOD"/>
    <property type="match status" value="1"/>
</dbReference>
<feature type="domain" description="Tyrosine specific protein phosphatases" evidence="5">
    <location>
        <begin position="769"/>
        <end position="821"/>
    </location>
</feature>
<reference evidence="7 8" key="1">
    <citation type="submission" date="2023-01" db="EMBL/GenBank/DDBJ databases">
        <title>Analysis of 21 Apiospora genomes using comparative genomics revels a genus with tremendous synthesis potential of carbohydrate active enzymes and secondary metabolites.</title>
        <authorList>
            <person name="Sorensen T."/>
        </authorList>
    </citation>
    <scope>NUCLEOTIDE SEQUENCE [LARGE SCALE GENOMIC DNA]</scope>
    <source>
        <strain evidence="7 8">CBS 114990</strain>
    </source>
</reference>
<organism evidence="7 8">
    <name type="scientific">Apiospora hydei</name>
    <dbReference type="NCBI Taxonomy" id="1337664"/>
    <lineage>
        <taxon>Eukaryota</taxon>
        <taxon>Fungi</taxon>
        <taxon>Dikarya</taxon>
        <taxon>Ascomycota</taxon>
        <taxon>Pezizomycotina</taxon>
        <taxon>Sordariomycetes</taxon>
        <taxon>Xylariomycetidae</taxon>
        <taxon>Amphisphaeriales</taxon>
        <taxon>Apiosporaceae</taxon>
        <taxon>Apiospora</taxon>
    </lineage>
</organism>
<accession>A0ABR1XBR9</accession>
<feature type="compositionally biased region" description="Low complexity" evidence="3">
    <location>
        <begin position="53"/>
        <end position="76"/>
    </location>
</feature>
<evidence type="ECO:0000259" key="5">
    <source>
        <dbReference type="PROSITE" id="PS50056"/>
    </source>
</evidence>
<evidence type="ECO:0000256" key="2">
    <source>
        <dbReference type="ARBA" id="ARBA00013064"/>
    </source>
</evidence>
<dbReference type="InterPro" id="IPR001763">
    <property type="entry name" value="Rhodanese-like_dom"/>
</dbReference>
<feature type="domain" description="Rhodanese" evidence="6">
    <location>
        <begin position="298"/>
        <end position="414"/>
    </location>
</feature>
<feature type="compositionally biased region" description="Polar residues" evidence="3">
    <location>
        <begin position="836"/>
        <end position="856"/>
    </location>
</feature>
<dbReference type="CDD" id="cd18533">
    <property type="entry name" value="PTP_fungal"/>
    <property type="match status" value="1"/>
</dbReference>
<dbReference type="EC" id="3.1.3.48" evidence="2"/>
<dbReference type="InterPro" id="IPR050348">
    <property type="entry name" value="Protein-Tyr_Phosphatase"/>
</dbReference>
<feature type="region of interest" description="Disordered" evidence="3">
    <location>
        <begin position="818"/>
        <end position="858"/>
    </location>
</feature>
<dbReference type="CDD" id="cd01446">
    <property type="entry name" value="DSP_MapKP"/>
    <property type="match status" value="1"/>
</dbReference>
<dbReference type="PROSITE" id="PS00383">
    <property type="entry name" value="TYR_PHOSPHATASE_1"/>
    <property type="match status" value="1"/>
</dbReference>
<feature type="compositionally biased region" description="Polar residues" evidence="3">
    <location>
        <begin position="672"/>
        <end position="681"/>
    </location>
</feature>
<dbReference type="InterPro" id="IPR029021">
    <property type="entry name" value="Prot-tyrosine_phosphatase-like"/>
</dbReference>
<feature type="region of interest" description="Disordered" evidence="3">
    <location>
        <begin position="1"/>
        <end position="112"/>
    </location>
</feature>
<evidence type="ECO:0000259" key="6">
    <source>
        <dbReference type="PROSITE" id="PS50206"/>
    </source>
</evidence>
<dbReference type="RefSeq" id="XP_066674864.1">
    <property type="nucleotide sequence ID" value="XM_066805091.1"/>
</dbReference>
<comment type="caution">
    <text evidence="7">The sequence shown here is derived from an EMBL/GenBank/DDBJ whole genome shotgun (WGS) entry which is preliminary data.</text>
</comment>
<dbReference type="InterPro" id="IPR000242">
    <property type="entry name" value="PTP_cat"/>
</dbReference>
<evidence type="ECO:0000259" key="4">
    <source>
        <dbReference type="PROSITE" id="PS50055"/>
    </source>
</evidence>
<evidence type="ECO:0000313" key="7">
    <source>
        <dbReference type="EMBL" id="KAK8094091.1"/>
    </source>
</evidence>
<sequence length="932" mass="102436">MAPNPTNTINHDRSATSTTTTTKSPTSHYTMKTSSRQPMSSSHSHHSHHSRHSQSNSQSFRTNRSTTTPMTSPRMPHSVGQPYPPSSSKLSPAVPTDVRSPSPNYFGLNIDPAADPRDSAVLPRENWSPPTSSVKSFGAAIPKQVPLDANPDFEAFRRQADLNRGNSFIRSYAAADLVEAQAAPRRATNQSELEVTRPPLGRSRETTGSRMDIDSESLHDSAYVSSDSKRNSEISLNAPSFFDMPTHASPAQTESPFAPMRRSNLSKVEDAHPRLSLPSAQGRPCFSSQLKDILENIPKSDYLLLDVRVSTNYAQSRIEGALNLCIPTTLLKRATFNLEKLQKTLQTEEDQEKFSQWRSVKHLIIYDASSSEKRDALSAINMFKKFTAESFTENAYLLRGGFNAFASAYPDWVDRRSAAERAGRPVASNDGGRPTFAPRVTLPTASNGANPFFGNIRQNMDLADGVGQMEVAVPASIDADSLPQWLRDAAAKSDHGKTVSDKFLKIEREEQARMKEAYSAFNAASPSKANASVSLSGIEKGVKNRYKDILPFDHARVVLSGKPAGSCDYINASHVQATRSKKRYIASQGPLPATFEDFWSVIWDQDVRVIVMLTAESEGGQLKCHPYWNDREYGPVKLRPLSEKKVSLDIDKHKTTPAAAASQAEAGRRRANTATALGSSNPAPPAPAQAETPFVVIRKFAMSHSAHPFAPMREVTHLHYPSWPDFGVPAQPSHLLALVELANVMQRAALPVDANTIAASVATERGVTPNWYDEPESESNPRPMLVHCSAGCGRTGTFCTVDSVIDMLKRERIASLSANKRKDNDGDINMDGMTAPHTSARTPAAQNSSGPNNGNDTALDLSWVGNNSIDLIARTVEDFRSQRLSMVQSLRQFVLCYETIVEWIWRLQERSSQTANGKRGHIRSESEAPTRR</sequence>
<evidence type="ECO:0000256" key="3">
    <source>
        <dbReference type="SAM" id="MobiDB-lite"/>
    </source>
</evidence>
<dbReference type="GeneID" id="92038151"/>
<dbReference type="InterPro" id="IPR000387">
    <property type="entry name" value="Tyr_Pase_dom"/>
</dbReference>
<evidence type="ECO:0000256" key="1">
    <source>
        <dbReference type="ARBA" id="ARBA00009649"/>
    </source>
</evidence>
<dbReference type="EMBL" id="JAQQWN010000002">
    <property type="protein sequence ID" value="KAK8094091.1"/>
    <property type="molecule type" value="Genomic_DNA"/>
</dbReference>
<feature type="region of interest" description="Disordered" evidence="3">
    <location>
        <begin position="181"/>
        <end position="230"/>
    </location>
</feature>
<dbReference type="InterPro" id="IPR016130">
    <property type="entry name" value="Tyr_Pase_AS"/>
</dbReference>
<dbReference type="SMART" id="SM00404">
    <property type="entry name" value="PTPc_motif"/>
    <property type="match status" value="1"/>
</dbReference>
<feature type="compositionally biased region" description="Low complexity" evidence="3">
    <location>
        <begin position="15"/>
        <end position="42"/>
    </location>
</feature>
<name>A0ABR1XBR9_9PEZI</name>
<dbReference type="Pfam" id="PF00102">
    <property type="entry name" value="Y_phosphatase"/>
    <property type="match status" value="2"/>
</dbReference>
<dbReference type="Proteomes" id="UP001433268">
    <property type="component" value="Unassembled WGS sequence"/>
</dbReference>
<dbReference type="PANTHER" id="PTHR19134:SF561">
    <property type="entry name" value="PROTEIN TYROSINE PHOSPHATASE 36E, ISOFORM A"/>
    <property type="match status" value="1"/>
</dbReference>
<dbReference type="SUPFAM" id="SSF52821">
    <property type="entry name" value="Rhodanese/Cell cycle control phosphatase"/>
    <property type="match status" value="1"/>
</dbReference>
<dbReference type="PROSITE" id="PS50056">
    <property type="entry name" value="TYR_PHOSPHATASE_2"/>
    <property type="match status" value="1"/>
</dbReference>
<feature type="compositionally biased region" description="Basic and acidic residues" evidence="3">
    <location>
        <begin position="202"/>
        <end position="219"/>
    </location>
</feature>
<dbReference type="PROSITE" id="PS50206">
    <property type="entry name" value="RHODANESE_3"/>
    <property type="match status" value="1"/>
</dbReference>
<dbReference type="InterPro" id="IPR003595">
    <property type="entry name" value="Tyr_Pase_cat"/>
</dbReference>
<feature type="compositionally biased region" description="Basic residues" evidence="3">
    <location>
        <begin position="43"/>
        <end position="52"/>
    </location>
</feature>
<comment type="similarity">
    <text evidence="1">Belongs to the protein-tyrosine phosphatase family. Non-receptor class subfamily.</text>
</comment>
<dbReference type="Pfam" id="PF00581">
    <property type="entry name" value="Rhodanese"/>
    <property type="match status" value="1"/>
</dbReference>
<dbReference type="Gene3D" id="3.40.250.10">
    <property type="entry name" value="Rhodanese-like domain"/>
    <property type="match status" value="1"/>
</dbReference>
<dbReference type="SUPFAM" id="SSF52799">
    <property type="entry name" value="(Phosphotyrosine protein) phosphatases II"/>
    <property type="match status" value="1"/>
</dbReference>
<proteinExistence type="inferred from homology"/>
<dbReference type="PANTHER" id="PTHR19134">
    <property type="entry name" value="RECEPTOR-TYPE TYROSINE-PROTEIN PHOSPHATASE"/>
    <property type="match status" value="1"/>
</dbReference>
<feature type="domain" description="Tyrosine-protein phosphatase" evidence="4">
    <location>
        <begin position="543"/>
        <end position="903"/>
    </location>
</feature>
<dbReference type="Gene3D" id="3.90.190.10">
    <property type="entry name" value="Protein tyrosine phosphatase superfamily"/>
    <property type="match status" value="1"/>
</dbReference>
<dbReference type="PROSITE" id="PS50055">
    <property type="entry name" value="TYR_PHOSPHATASE_PTP"/>
    <property type="match status" value="1"/>
</dbReference>
<evidence type="ECO:0000313" key="8">
    <source>
        <dbReference type="Proteomes" id="UP001433268"/>
    </source>
</evidence>
<dbReference type="InterPro" id="IPR036873">
    <property type="entry name" value="Rhodanese-like_dom_sf"/>
</dbReference>
<dbReference type="PRINTS" id="PR00700">
    <property type="entry name" value="PRTYPHPHTASE"/>
</dbReference>
<keyword evidence="8" id="KW-1185">Reference proteome</keyword>